<dbReference type="OrthoDB" id="2576580at2759"/>
<dbReference type="EMBL" id="JACGCI010000026">
    <property type="protein sequence ID" value="KAF6756333.1"/>
    <property type="molecule type" value="Genomic_DNA"/>
</dbReference>
<proteinExistence type="predicted"/>
<keyword evidence="1" id="KW-1133">Transmembrane helix</keyword>
<feature type="signal peptide" evidence="2">
    <location>
        <begin position="1"/>
        <end position="19"/>
    </location>
</feature>
<feature type="transmembrane region" description="Helical" evidence="1">
    <location>
        <begin position="159"/>
        <end position="180"/>
    </location>
</feature>
<feature type="chain" id="PRO_5034987547" evidence="2">
    <location>
        <begin position="20"/>
        <end position="181"/>
    </location>
</feature>
<evidence type="ECO:0000256" key="1">
    <source>
        <dbReference type="SAM" id="Phobius"/>
    </source>
</evidence>
<protein>
    <submittedName>
        <fullName evidence="3">Uncharacterized protein</fullName>
    </submittedName>
</protein>
<keyword evidence="2" id="KW-0732">Signal</keyword>
<keyword evidence="1" id="KW-0812">Transmembrane</keyword>
<comment type="caution">
    <text evidence="3">The sequence shown here is derived from an EMBL/GenBank/DDBJ whole genome shotgun (WGS) entry which is preliminary data.</text>
</comment>
<evidence type="ECO:0000256" key="2">
    <source>
        <dbReference type="SAM" id="SignalP"/>
    </source>
</evidence>
<accession>A0A8H6M5D5</accession>
<evidence type="ECO:0000313" key="3">
    <source>
        <dbReference type="EMBL" id="KAF6756333.1"/>
    </source>
</evidence>
<keyword evidence="1" id="KW-0472">Membrane</keyword>
<sequence>MQFRSIAISVVAVASMAAAQLTVTTPSAANWWVAKSTNVLQWSCKADNVPQTFTVLIGNQNPAVLVQPMAIIAIQNNYDCSVLITQDQANQAAGTGYEVLLANPINNTDVYARSEAFEIKPLGSLYPTQQAEQVASASAAAASASTTAASSSTKKGNSAAGLGASLVLAAAGVVGGVLAVL</sequence>
<dbReference type="AlphaFoldDB" id="A0A8H6M5D5"/>
<keyword evidence="4" id="KW-1185">Reference proteome</keyword>
<reference evidence="3 4" key="1">
    <citation type="submission" date="2020-07" db="EMBL/GenBank/DDBJ databases">
        <title>Comparative genomics of pyrophilous fungi reveals a link between fire events and developmental genes.</title>
        <authorList>
            <consortium name="DOE Joint Genome Institute"/>
            <person name="Steindorff A.S."/>
            <person name="Carver A."/>
            <person name="Calhoun S."/>
            <person name="Stillman K."/>
            <person name="Liu H."/>
            <person name="Lipzen A."/>
            <person name="Pangilinan J."/>
            <person name="Labutti K."/>
            <person name="Bruns T.D."/>
            <person name="Grigoriev I.V."/>
        </authorList>
    </citation>
    <scope>NUCLEOTIDE SEQUENCE [LARGE SCALE GENOMIC DNA]</scope>
    <source>
        <strain evidence="3 4">CBS 144469</strain>
    </source>
</reference>
<name>A0A8H6M5D5_9AGAR</name>
<evidence type="ECO:0000313" key="4">
    <source>
        <dbReference type="Proteomes" id="UP000521943"/>
    </source>
</evidence>
<organism evidence="3 4">
    <name type="scientific">Ephemerocybe angulata</name>
    <dbReference type="NCBI Taxonomy" id="980116"/>
    <lineage>
        <taxon>Eukaryota</taxon>
        <taxon>Fungi</taxon>
        <taxon>Dikarya</taxon>
        <taxon>Basidiomycota</taxon>
        <taxon>Agaricomycotina</taxon>
        <taxon>Agaricomycetes</taxon>
        <taxon>Agaricomycetidae</taxon>
        <taxon>Agaricales</taxon>
        <taxon>Agaricineae</taxon>
        <taxon>Psathyrellaceae</taxon>
        <taxon>Ephemerocybe</taxon>
    </lineage>
</organism>
<dbReference type="Proteomes" id="UP000521943">
    <property type="component" value="Unassembled WGS sequence"/>
</dbReference>
<gene>
    <name evidence="3" type="ORF">DFP72DRAFT_1168958</name>
</gene>